<evidence type="ECO:0000313" key="2">
    <source>
        <dbReference type="Proteomes" id="UP000009309"/>
    </source>
</evidence>
<organism evidence="1 2">
    <name type="scientific">Fibrisoma limi BUZ 3</name>
    <dbReference type="NCBI Taxonomy" id="1185876"/>
    <lineage>
        <taxon>Bacteria</taxon>
        <taxon>Pseudomonadati</taxon>
        <taxon>Bacteroidota</taxon>
        <taxon>Cytophagia</taxon>
        <taxon>Cytophagales</taxon>
        <taxon>Spirosomataceae</taxon>
        <taxon>Fibrisoma</taxon>
    </lineage>
</organism>
<name>I2GCS8_9BACT</name>
<evidence type="ECO:0000313" key="1">
    <source>
        <dbReference type="EMBL" id="CCH51702.1"/>
    </source>
</evidence>
<reference evidence="1 2" key="1">
    <citation type="journal article" date="2012" name="J. Bacteriol.">
        <title>Genome Sequence of the Filamentous Bacterium Fibrisoma limi BUZ 3T.</title>
        <authorList>
            <person name="Filippini M."/>
            <person name="Qi W."/>
            <person name="Jaenicke S."/>
            <person name="Goesmann A."/>
            <person name="Smits T.H."/>
            <person name="Bagheri H.C."/>
        </authorList>
    </citation>
    <scope>NUCLEOTIDE SEQUENCE [LARGE SCALE GENOMIC DNA]</scope>
    <source>
        <strain evidence="2">BUZ 3T</strain>
    </source>
</reference>
<sequence>MQIAPKILRFINQPLVSVIRYPQQSRYSCQQYYNCDK</sequence>
<dbReference type="EMBL" id="CAIT01000004">
    <property type="protein sequence ID" value="CCH51702.1"/>
    <property type="molecule type" value="Genomic_DNA"/>
</dbReference>
<proteinExistence type="predicted"/>
<accession>I2GCS8</accession>
<gene>
    <name evidence="1" type="ORF">BN8_00645</name>
</gene>
<comment type="caution">
    <text evidence="1">The sequence shown here is derived from an EMBL/GenBank/DDBJ whole genome shotgun (WGS) entry which is preliminary data.</text>
</comment>
<keyword evidence="2" id="KW-1185">Reference proteome</keyword>
<dbReference type="Proteomes" id="UP000009309">
    <property type="component" value="Unassembled WGS sequence"/>
</dbReference>
<protein>
    <submittedName>
        <fullName evidence="1">Uncharacterized protein</fullName>
    </submittedName>
</protein>
<dbReference type="AlphaFoldDB" id="I2GCS8"/>